<reference evidence="1" key="1">
    <citation type="journal article" date="2023" name="Microbiome">
        <title>Phages are unrecognized players in the ecology of the oral pathogen Porphyromonas gingivalis.</title>
        <authorList>
            <person name="Matrishin C.B."/>
            <person name="Haase E.M."/>
            <person name="Dewhirst F.E."/>
            <person name="Mark Welch J.L."/>
            <person name="Miranda-Sanchez F."/>
            <person name="Chen T."/>
            <person name="MacFarland D.C."/>
            <person name="Kauffman K.M."/>
        </authorList>
    </citation>
    <scope>NUCLEOTIDE SEQUENCE</scope>
</reference>
<accession>A0AAT9JBF5</accession>
<reference evidence="1" key="2">
    <citation type="submission" date="2024-05" db="EMBL/GenBank/DDBJ databases">
        <authorList>
            <person name="Matrishin C.B."/>
            <person name="Kauffman K.M."/>
        </authorList>
    </citation>
    <scope>NUCLEOTIDE SEQUENCE</scope>
</reference>
<proteinExistence type="predicted"/>
<evidence type="ECO:0000313" key="1">
    <source>
        <dbReference type="EMBL" id="DBA54878.1"/>
    </source>
</evidence>
<name>A0AAT9JBF5_9VIRU</name>
<dbReference type="EMBL" id="BK068088">
    <property type="protein sequence ID" value="DBA54878.1"/>
    <property type="molecule type" value="Genomic_DNA"/>
</dbReference>
<organism evidence="1">
    <name type="scientific">Porphyromonas phage phage005a_ATCC49417</name>
    <dbReference type="NCBI Taxonomy" id="3154097"/>
    <lineage>
        <taxon>Viruses</taxon>
    </lineage>
</organism>
<protein>
    <submittedName>
        <fullName evidence="1">Uncharacterized protein</fullName>
    </submittedName>
</protein>
<sequence>MSCSASIEEVYRKVGLFFFAPKRKKSHPNKKFIRL</sequence>